<evidence type="ECO:0000313" key="2">
    <source>
        <dbReference type="Proteomes" id="UP000230066"/>
    </source>
</evidence>
<comment type="caution">
    <text evidence="1">The sequence shown here is derived from an EMBL/GenBank/DDBJ whole genome shotgun (WGS) entry which is preliminary data.</text>
</comment>
<sequence length="188" mass="20446">MVLLYNAIIRWIFLLHWLTLLFLDELVRQAYGWPLHLSVHVPTPSQSSIFTGVDDSSSTGGAVPTILWPFFANDSGNGTTVISQTTVTTAVLTQTSPDLDLWNSTENDRRISNGDSFVEDHAGVWVIGVMSGTCILTIAFIVRALFSRAEAFRDPQENMFAQDGMDDHMGLGLGGTNGGPSGSDFAHL</sequence>
<dbReference type="Proteomes" id="UP000230066">
    <property type="component" value="Unassembled WGS sequence"/>
</dbReference>
<proteinExistence type="predicted"/>
<dbReference type="EMBL" id="JXXN02000315">
    <property type="protein sequence ID" value="THD27807.1"/>
    <property type="molecule type" value="Genomic_DNA"/>
</dbReference>
<accession>A0A2H1CSD1</accession>
<organism evidence="1 2">
    <name type="scientific">Fasciola hepatica</name>
    <name type="common">Liver fluke</name>
    <dbReference type="NCBI Taxonomy" id="6192"/>
    <lineage>
        <taxon>Eukaryota</taxon>
        <taxon>Metazoa</taxon>
        <taxon>Spiralia</taxon>
        <taxon>Lophotrochozoa</taxon>
        <taxon>Platyhelminthes</taxon>
        <taxon>Trematoda</taxon>
        <taxon>Digenea</taxon>
        <taxon>Plagiorchiida</taxon>
        <taxon>Echinostomata</taxon>
        <taxon>Echinostomatoidea</taxon>
        <taxon>Fasciolidae</taxon>
        <taxon>Fasciola</taxon>
    </lineage>
</organism>
<gene>
    <name evidence="1" type="ORF">D915_001406</name>
</gene>
<reference evidence="1" key="1">
    <citation type="submission" date="2019-03" db="EMBL/GenBank/DDBJ databases">
        <title>Improved annotation for the trematode Fasciola hepatica.</title>
        <authorList>
            <person name="Choi Y.-J."/>
            <person name="Martin J."/>
            <person name="Mitreva M."/>
        </authorList>
    </citation>
    <scope>NUCLEOTIDE SEQUENCE [LARGE SCALE GENOMIC DNA]</scope>
</reference>
<evidence type="ECO:0000313" key="1">
    <source>
        <dbReference type="EMBL" id="THD27807.1"/>
    </source>
</evidence>
<protein>
    <submittedName>
        <fullName evidence="1">Uncharacterized protein</fullName>
    </submittedName>
</protein>
<name>A0A2H1CSD1_FASHE</name>
<keyword evidence="2" id="KW-1185">Reference proteome</keyword>
<dbReference type="AlphaFoldDB" id="A0A2H1CSD1"/>